<keyword evidence="4" id="KW-0677">Repeat</keyword>
<dbReference type="PANTHER" id="PTHR46853">
    <property type="entry name" value="METHYLOSOME PROTEIN 50"/>
    <property type="match status" value="1"/>
</dbReference>
<feature type="repeat" description="WD" evidence="5">
    <location>
        <begin position="154"/>
        <end position="188"/>
    </location>
</feature>
<organism evidence="6 7">
    <name type="scientific">Prymnesium parvum</name>
    <name type="common">Toxic golden alga</name>
    <dbReference type="NCBI Taxonomy" id="97485"/>
    <lineage>
        <taxon>Eukaryota</taxon>
        <taxon>Haptista</taxon>
        <taxon>Haptophyta</taxon>
        <taxon>Prymnesiophyceae</taxon>
        <taxon>Prymnesiales</taxon>
        <taxon>Prymnesiaceae</taxon>
        <taxon>Prymnesium</taxon>
    </lineage>
</organism>
<dbReference type="GO" id="GO:0034709">
    <property type="term" value="C:methylosome"/>
    <property type="evidence" value="ECO:0007669"/>
    <property type="project" value="TreeGrafter"/>
</dbReference>
<accession>A0AB34JN37</accession>
<evidence type="ECO:0000313" key="7">
    <source>
        <dbReference type="Proteomes" id="UP001515480"/>
    </source>
</evidence>
<dbReference type="InterPro" id="IPR036322">
    <property type="entry name" value="WD40_repeat_dom_sf"/>
</dbReference>
<dbReference type="InterPro" id="IPR015943">
    <property type="entry name" value="WD40/YVTN_repeat-like_dom_sf"/>
</dbReference>
<dbReference type="EMBL" id="JBGBPQ010000006">
    <property type="protein sequence ID" value="KAL1523143.1"/>
    <property type="molecule type" value="Genomic_DNA"/>
</dbReference>
<dbReference type="InterPro" id="IPR001680">
    <property type="entry name" value="WD40_rpt"/>
</dbReference>
<dbReference type="SUPFAM" id="SSF50978">
    <property type="entry name" value="WD40 repeat-like"/>
    <property type="match status" value="1"/>
</dbReference>
<dbReference type="SMART" id="SM00320">
    <property type="entry name" value="WD40"/>
    <property type="match status" value="5"/>
</dbReference>
<comment type="caution">
    <text evidence="6">The sequence shown here is derived from an EMBL/GenBank/DDBJ whole genome shotgun (WGS) entry which is preliminary data.</text>
</comment>
<evidence type="ECO:0000256" key="5">
    <source>
        <dbReference type="PROSITE-ProRule" id="PRU00221"/>
    </source>
</evidence>
<evidence type="ECO:0000256" key="4">
    <source>
        <dbReference type="ARBA" id="ARBA00022737"/>
    </source>
</evidence>
<dbReference type="PRINTS" id="PR00320">
    <property type="entry name" value="GPROTEINBRPT"/>
</dbReference>
<dbReference type="InterPro" id="IPR020472">
    <property type="entry name" value="WD40_PAC1"/>
</dbReference>
<gene>
    <name evidence="6" type="ORF">AB1Y20_018098</name>
</gene>
<dbReference type="PROSITE" id="PS50082">
    <property type="entry name" value="WD_REPEATS_2"/>
    <property type="match status" value="2"/>
</dbReference>
<keyword evidence="2" id="KW-0963">Cytoplasm</keyword>
<dbReference type="Gene3D" id="2.130.10.10">
    <property type="entry name" value="YVTN repeat-like/Quinoprotein amine dehydrogenase"/>
    <property type="match status" value="1"/>
</dbReference>
<evidence type="ECO:0008006" key="8">
    <source>
        <dbReference type="Google" id="ProtNLM"/>
    </source>
</evidence>
<evidence type="ECO:0000256" key="1">
    <source>
        <dbReference type="ARBA" id="ARBA00004496"/>
    </source>
</evidence>
<dbReference type="PROSITE" id="PS00678">
    <property type="entry name" value="WD_REPEATS_1"/>
    <property type="match status" value="1"/>
</dbReference>
<name>A0AB34JN37_PRYPA</name>
<protein>
    <recommendedName>
        <fullName evidence="8">Peroxin-7</fullName>
    </recommendedName>
</protein>
<dbReference type="AlphaFoldDB" id="A0AB34JN37"/>
<dbReference type="InterPro" id="IPR019775">
    <property type="entry name" value="WD40_repeat_CS"/>
</dbReference>
<proteinExistence type="predicted"/>
<dbReference type="Pfam" id="PF00400">
    <property type="entry name" value="WD40"/>
    <property type="match status" value="2"/>
</dbReference>
<reference evidence="6 7" key="1">
    <citation type="journal article" date="2024" name="Science">
        <title>Giant polyketide synthase enzymes in the biosynthesis of giant marine polyether toxins.</title>
        <authorList>
            <person name="Fallon T.R."/>
            <person name="Shende V.V."/>
            <person name="Wierzbicki I.H."/>
            <person name="Pendleton A.L."/>
            <person name="Watervoot N.F."/>
            <person name="Auber R.P."/>
            <person name="Gonzalez D.J."/>
            <person name="Wisecaver J.H."/>
            <person name="Moore B.S."/>
        </authorList>
    </citation>
    <scope>NUCLEOTIDE SEQUENCE [LARGE SCALE GENOMIC DNA]</scope>
    <source>
        <strain evidence="6 7">12B1</strain>
    </source>
</reference>
<evidence type="ECO:0000313" key="6">
    <source>
        <dbReference type="EMBL" id="KAL1523143.1"/>
    </source>
</evidence>
<keyword evidence="3 5" id="KW-0853">WD repeat</keyword>
<feature type="repeat" description="WD" evidence="5">
    <location>
        <begin position="95"/>
        <end position="137"/>
    </location>
</feature>
<sequence>MLRHSSATPLDAIAVGEGGRIALAASSLTGNTWDGAVLLLADESTATLLPMEAGVAAVAWLGPEFLAAGDDEGKLTIWELPDHAVGTPPPPLLELCEHTALIASLSASRGGARRVASASADGTARVWSVVQGLDASSHILAHTSARASWCDCLVHAVKWLPEPESIATAASDGVVRLWDLRAAQPLVGRSPATDAALLALDVDASQLCVGCEAGRVIQFDRRNLAKSLVEAQVHQGAVTSLQLSSDTSSGRTLLASTSADHTAAVVDARSLCEVARFTQHSDFVSSAAWVASAVPGGYSLLTAGWDKQLLRHDFQ</sequence>
<evidence type="ECO:0000256" key="3">
    <source>
        <dbReference type="ARBA" id="ARBA00022574"/>
    </source>
</evidence>
<keyword evidence="7" id="KW-1185">Reference proteome</keyword>
<evidence type="ECO:0000256" key="2">
    <source>
        <dbReference type="ARBA" id="ARBA00022490"/>
    </source>
</evidence>
<dbReference type="InterPro" id="IPR052139">
    <property type="entry name" value="Methylosome_Comp_WDR77"/>
</dbReference>
<dbReference type="PANTHER" id="PTHR46853:SF1">
    <property type="entry name" value="METHYLOSOME PROTEIN 50"/>
    <property type="match status" value="1"/>
</dbReference>
<dbReference type="Proteomes" id="UP001515480">
    <property type="component" value="Unassembled WGS sequence"/>
</dbReference>
<comment type="subcellular location">
    <subcellularLocation>
        <location evidence="1">Cytoplasm</location>
    </subcellularLocation>
</comment>